<reference evidence="1 2" key="1">
    <citation type="journal article" date="2018" name="BMC Genomics">
        <title>The genome of Naegleria lovaniensis, the basis for a comparative approach to unravel pathogenicity factors of the human pathogenic amoeba N. fowleri.</title>
        <authorList>
            <person name="Liechti N."/>
            <person name="Schurch N."/>
            <person name="Bruggmann R."/>
            <person name="Wittwer M."/>
        </authorList>
    </citation>
    <scope>NUCLEOTIDE SEQUENCE [LARGE SCALE GENOMIC DNA]</scope>
    <source>
        <strain evidence="1 2">ATCC 30569</strain>
    </source>
</reference>
<dbReference type="InterPro" id="IPR036047">
    <property type="entry name" value="F-box-like_dom_sf"/>
</dbReference>
<dbReference type="GeneID" id="68105168"/>
<sequence length="424" mass="48890">MFAPDTLVLIGSFLEISDILKSMSGVCKFWNQVSLGDFLWKIVFQREFGTVDWFLEKLNSNYYFYGEWFGYDSLDDEDYEDTSPITLELVQQVLEDCYGENRFWLSLFKLVVSMIPIQNYKMMTEKQIIQSLEAQPRAQKAVDYDDEEEFFKQDYLAPKAKMSMSHNSSLISYNYCYFTVRVKRMLDDIDSSKVQGAPVLRKAVNGCTTTHKLAVILSIFDRHGMILNYFGSNSSTTQKYLNKITDELAIHAQNITKYDLMNKEKPALPRTPYISECDQMCVGLKDSHHSISILKFCYSILCSKEQNIYQPTILPNVADGSNGIEDDDEHLATNVSVGPLTEDSFMPFVNYILMDKASSDFYATKEQQSTEFRSGKPGWCYGFWNANLYWFHVAYFNTLLKFGGGNDFILRVEQDQSNVLHNLC</sequence>
<proteinExistence type="predicted"/>
<name>A0AA88H3L6_NAELO</name>
<dbReference type="RefSeq" id="XP_044554356.1">
    <property type="nucleotide sequence ID" value="XM_044688511.1"/>
</dbReference>
<comment type="caution">
    <text evidence="1">The sequence shown here is derived from an EMBL/GenBank/DDBJ whole genome shotgun (WGS) entry which is preliminary data.</text>
</comment>
<evidence type="ECO:0008006" key="3">
    <source>
        <dbReference type="Google" id="ProtNLM"/>
    </source>
</evidence>
<evidence type="ECO:0000313" key="2">
    <source>
        <dbReference type="Proteomes" id="UP000816034"/>
    </source>
</evidence>
<organism evidence="1 2">
    <name type="scientific">Naegleria lovaniensis</name>
    <name type="common">Amoeba</name>
    <dbReference type="NCBI Taxonomy" id="51637"/>
    <lineage>
        <taxon>Eukaryota</taxon>
        <taxon>Discoba</taxon>
        <taxon>Heterolobosea</taxon>
        <taxon>Tetramitia</taxon>
        <taxon>Eutetramitia</taxon>
        <taxon>Vahlkampfiidae</taxon>
        <taxon>Naegleria</taxon>
    </lineage>
</organism>
<keyword evidence="2" id="KW-1185">Reference proteome</keyword>
<dbReference type="AlphaFoldDB" id="A0AA88H3L6"/>
<dbReference type="EMBL" id="PYSW02000005">
    <property type="protein sequence ID" value="KAG2392462.1"/>
    <property type="molecule type" value="Genomic_DNA"/>
</dbReference>
<protein>
    <recommendedName>
        <fullName evidence="3">F-box domain-containing protein</fullName>
    </recommendedName>
</protein>
<evidence type="ECO:0000313" key="1">
    <source>
        <dbReference type="EMBL" id="KAG2392462.1"/>
    </source>
</evidence>
<accession>A0AA88H3L6</accession>
<dbReference type="Proteomes" id="UP000816034">
    <property type="component" value="Unassembled WGS sequence"/>
</dbReference>
<gene>
    <name evidence="1" type="ORF">C9374_012714</name>
</gene>
<dbReference type="SUPFAM" id="SSF81383">
    <property type="entry name" value="F-box domain"/>
    <property type="match status" value="1"/>
</dbReference>